<keyword evidence="5 7" id="KW-1133">Transmembrane helix</keyword>
<feature type="transmembrane region" description="Helical" evidence="7">
    <location>
        <begin position="122"/>
        <end position="140"/>
    </location>
</feature>
<proteinExistence type="inferred from homology"/>
<evidence type="ECO:0000256" key="2">
    <source>
        <dbReference type="ARBA" id="ARBA00008335"/>
    </source>
</evidence>
<keyword evidence="6 7" id="KW-0472">Membrane</keyword>
<dbReference type="AlphaFoldDB" id="A0A9W8K314"/>
<accession>A0A9W8K314</accession>
<keyword evidence="3" id="KW-0813">Transport</keyword>
<dbReference type="SUPFAM" id="SSF103473">
    <property type="entry name" value="MFS general substrate transporter"/>
    <property type="match status" value="1"/>
</dbReference>
<comment type="subcellular location">
    <subcellularLocation>
        <location evidence="1">Endomembrane system</location>
        <topology evidence="1">Multi-pass membrane protein</topology>
    </subcellularLocation>
</comment>
<name>A0A9W8K314_9AGAR</name>
<dbReference type="Pfam" id="PF07690">
    <property type="entry name" value="MFS_1"/>
    <property type="match status" value="1"/>
</dbReference>
<feature type="transmembrane region" description="Helical" evidence="7">
    <location>
        <begin position="329"/>
        <end position="349"/>
    </location>
</feature>
<protein>
    <recommendedName>
        <fullName evidence="8">Major facilitator superfamily (MFS) profile domain-containing protein</fullName>
    </recommendedName>
</protein>
<dbReference type="InterPro" id="IPR051788">
    <property type="entry name" value="MFS_Transporter"/>
</dbReference>
<dbReference type="InterPro" id="IPR011701">
    <property type="entry name" value="MFS"/>
</dbReference>
<dbReference type="PROSITE" id="PS50850">
    <property type="entry name" value="MFS"/>
    <property type="match status" value="1"/>
</dbReference>
<dbReference type="InterPro" id="IPR036259">
    <property type="entry name" value="MFS_trans_sf"/>
</dbReference>
<keyword evidence="4 7" id="KW-0812">Transmembrane</keyword>
<feature type="transmembrane region" description="Helical" evidence="7">
    <location>
        <begin position="238"/>
        <end position="258"/>
    </location>
</feature>
<evidence type="ECO:0000313" key="10">
    <source>
        <dbReference type="Proteomes" id="UP001148786"/>
    </source>
</evidence>
<feature type="transmembrane region" description="Helical" evidence="7">
    <location>
        <begin position="85"/>
        <end position="102"/>
    </location>
</feature>
<evidence type="ECO:0000256" key="5">
    <source>
        <dbReference type="ARBA" id="ARBA00022989"/>
    </source>
</evidence>
<feature type="transmembrane region" description="Helical" evidence="7">
    <location>
        <begin position="177"/>
        <end position="200"/>
    </location>
</feature>
<dbReference type="OrthoDB" id="4243at2759"/>
<dbReference type="GO" id="GO:0022857">
    <property type="term" value="F:transmembrane transporter activity"/>
    <property type="evidence" value="ECO:0007669"/>
    <property type="project" value="InterPro"/>
</dbReference>
<evidence type="ECO:0000313" key="9">
    <source>
        <dbReference type="EMBL" id="KAJ3510942.1"/>
    </source>
</evidence>
<feature type="transmembrane region" description="Helical" evidence="7">
    <location>
        <begin position="356"/>
        <end position="375"/>
    </location>
</feature>
<dbReference type="PANTHER" id="PTHR23514:SF3">
    <property type="entry name" value="BYPASS OF STOP CODON PROTEIN 6"/>
    <property type="match status" value="1"/>
</dbReference>
<evidence type="ECO:0000256" key="3">
    <source>
        <dbReference type="ARBA" id="ARBA00022448"/>
    </source>
</evidence>
<feature type="transmembrane region" description="Helical" evidence="7">
    <location>
        <begin position="207"/>
        <end position="226"/>
    </location>
</feature>
<dbReference type="InterPro" id="IPR020846">
    <property type="entry name" value="MFS_dom"/>
</dbReference>
<gene>
    <name evidence="9" type="ORF">NLJ89_g4387</name>
</gene>
<dbReference type="GO" id="GO:0012505">
    <property type="term" value="C:endomembrane system"/>
    <property type="evidence" value="ECO:0007669"/>
    <property type="project" value="UniProtKB-SubCell"/>
</dbReference>
<dbReference type="PANTHER" id="PTHR23514">
    <property type="entry name" value="BYPASS OF STOP CODON PROTEIN 6"/>
    <property type="match status" value="1"/>
</dbReference>
<evidence type="ECO:0000256" key="4">
    <source>
        <dbReference type="ARBA" id="ARBA00022692"/>
    </source>
</evidence>
<feature type="transmembrane region" description="Helical" evidence="7">
    <location>
        <begin position="415"/>
        <end position="441"/>
    </location>
</feature>
<feature type="transmembrane region" description="Helical" evidence="7">
    <location>
        <begin position="286"/>
        <end position="309"/>
    </location>
</feature>
<dbReference type="Proteomes" id="UP001148786">
    <property type="component" value="Unassembled WGS sequence"/>
</dbReference>
<feature type="transmembrane region" description="Helical" evidence="7">
    <location>
        <begin position="381"/>
        <end position="403"/>
    </location>
</feature>
<feature type="domain" description="Major facilitator superfamily (MFS) profile" evidence="8">
    <location>
        <begin position="87"/>
        <end position="471"/>
    </location>
</feature>
<comment type="caution">
    <text evidence="9">The sequence shown here is derived from an EMBL/GenBank/DDBJ whole genome shotgun (WGS) entry which is preliminary data.</text>
</comment>
<evidence type="ECO:0000256" key="1">
    <source>
        <dbReference type="ARBA" id="ARBA00004127"/>
    </source>
</evidence>
<feature type="transmembrane region" description="Helical" evidence="7">
    <location>
        <begin position="152"/>
        <end position="171"/>
    </location>
</feature>
<organism evidence="9 10">
    <name type="scientific">Agrocybe chaxingu</name>
    <dbReference type="NCBI Taxonomy" id="84603"/>
    <lineage>
        <taxon>Eukaryota</taxon>
        <taxon>Fungi</taxon>
        <taxon>Dikarya</taxon>
        <taxon>Basidiomycota</taxon>
        <taxon>Agaricomycotina</taxon>
        <taxon>Agaricomycetes</taxon>
        <taxon>Agaricomycetidae</taxon>
        <taxon>Agaricales</taxon>
        <taxon>Agaricineae</taxon>
        <taxon>Strophariaceae</taxon>
        <taxon>Agrocybe</taxon>
    </lineage>
</organism>
<reference evidence="9" key="1">
    <citation type="submission" date="2022-07" db="EMBL/GenBank/DDBJ databases">
        <title>Genome Sequence of Agrocybe chaxingu.</title>
        <authorList>
            <person name="Buettner E."/>
        </authorList>
    </citation>
    <scope>NUCLEOTIDE SEQUENCE</scope>
    <source>
        <strain evidence="9">MP-N11</strain>
    </source>
</reference>
<sequence>MTQIASSQIELDELPALERGRLSFEQIKNTESHKADVATENEIFTETRSARSRIFVDAIPIEDTAEPQARRLGLRIGSVYIEEEVLYLLGSCMGFFAAGLSDTATGANLPSIQKHYDLSYEVVSLVFLTGFGGYLAACMLNSVLQNAIGTRWVLLTAGLLHAGGSLLIAFAPPFPLVMVGLTIMGLGNGFYEACLTSVIAHFENSRFMNIIYSFFGVGALSAPFIIGGFAKAAIPWNLYYWFPVSLGAVIMASHFVLFRQYVIPAEAETEHHTLRARFTQLTRMRITWIGIALITLGFAITLTLSNASLTWLTSYLIEVKGAGADISRYQLSMLWAGITAGRMFFSLPYIHVRDRLGNTLLLALLCGAIAILWATKANASNWVVIAAAGFFLGPNTPGILSIVSIRVPPRLKGAAVSITIGSGLIGAALGPLLFGVAVGKIVPGLEVLPPVIIVLSTLSALTFWAIPPREKRD</sequence>
<evidence type="ECO:0000259" key="8">
    <source>
        <dbReference type="PROSITE" id="PS50850"/>
    </source>
</evidence>
<comment type="similarity">
    <text evidence="2">Belongs to the major facilitator superfamily.</text>
</comment>
<dbReference type="GO" id="GO:0016020">
    <property type="term" value="C:membrane"/>
    <property type="evidence" value="ECO:0007669"/>
    <property type="project" value="TreeGrafter"/>
</dbReference>
<dbReference type="EMBL" id="JANKHO010000360">
    <property type="protein sequence ID" value="KAJ3510942.1"/>
    <property type="molecule type" value="Genomic_DNA"/>
</dbReference>
<evidence type="ECO:0000256" key="7">
    <source>
        <dbReference type="SAM" id="Phobius"/>
    </source>
</evidence>
<evidence type="ECO:0000256" key="6">
    <source>
        <dbReference type="ARBA" id="ARBA00023136"/>
    </source>
</evidence>
<feature type="transmembrane region" description="Helical" evidence="7">
    <location>
        <begin position="447"/>
        <end position="466"/>
    </location>
</feature>
<dbReference type="Gene3D" id="1.20.1250.20">
    <property type="entry name" value="MFS general substrate transporter like domains"/>
    <property type="match status" value="2"/>
</dbReference>
<keyword evidence="10" id="KW-1185">Reference proteome</keyword>